<dbReference type="AlphaFoldDB" id="A0A0L6Z6Q3"/>
<comment type="caution">
    <text evidence="1">The sequence shown here is derived from an EMBL/GenBank/DDBJ whole genome shotgun (WGS) entry which is preliminary data.</text>
</comment>
<reference evidence="2" key="1">
    <citation type="submission" date="2015-08" db="EMBL/GenBank/DDBJ databases">
        <title>Genome sequence of the strict anaerobe Clostridium homopropionicum LuHBu1 (DSM 5847T).</title>
        <authorList>
            <person name="Poehlein A."/>
            <person name="Beck M."/>
            <person name="Schiel-Bengelsdorf B."/>
            <person name="Bengelsdorf F.R."/>
            <person name="Daniel R."/>
            <person name="Duerre P."/>
        </authorList>
    </citation>
    <scope>NUCLEOTIDE SEQUENCE [LARGE SCALE GENOMIC DNA]</scope>
    <source>
        <strain evidence="2">DSM 5847</strain>
    </source>
</reference>
<dbReference type="Proteomes" id="UP000037043">
    <property type="component" value="Unassembled WGS sequence"/>
</dbReference>
<dbReference type="STRING" id="36844.SAMN04488501_11068"/>
<accession>A0A0L6Z6Q3</accession>
<evidence type="ECO:0000313" key="2">
    <source>
        <dbReference type="Proteomes" id="UP000037043"/>
    </source>
</evidence>
<dbReference type="EMBL" id="LHUR01000036">
    <property type="protein sequence ID" value="KOA18647.1"/>
    <property type="molecule type" value="Genomic_DNA"/>
</dbReference>
<sequence length="75" mass="8799">MDYENIMQAINDVNQRLECEFSTWNITDDSYIIEECIWIIKGLETKRNNLFIQAKKQNISIDAPFGISSIENQKL</sequence>
<dbReference type="PATRIC" id="fig|1121318.3.peg.2942"/>
<proteinExistence type="predicted"/>
<protein>
    <submittedName>
        <fullName evidence="1">Uncharacterized protein</fullName>
    </submittedName>
</protein>
<gene>
    <name evidence="1" type="ORF">CLHOM_29310</name>
</gene>
<keyword evidence="2" id="KW-1185">Reference proteome</keyword>
<evidence type="ECO:0000313" key="1">
    <source>
        <dbReference type="EMBL" id="KOA18647.1"/>
    </source>
</evidence>
<dbReference type="RefSeq" id="WP_052222397.1">
    <property type="nucleotide sequence ID" value="NZ_LHUR01000036.1"/>
</dbReference>
<name>A0A0L6Z6Q3_9CLOT</name>
<organism evidence="1 2">
    <name type="scientific">Clostridium homopropionicum DSM 5847</name>
    <dbReference type="NCBI Taxonomy" id="1121318"/>
    <lineage>
        <taxon>Bacteria</taxon>
        <taxon>Bacillati</taxon>
        <taxon>Bacillota</taxon>
        <taxon>Clostridia</taxon>
        <taxon>Eubacteriales</taxon>
        <taxon>Clostridiaceae</taxon>
        <taxon>Clostridium</taxon>
    </lineage>
</organism>